<gene>
    <name evidence="9" type="ORF">BKA12_002395</name>
</gene>
<evidence type="ECO:0000313" key="10">
    <source>
        <dbReference type="Proteomes" id="UP000523863"/>
    </source>
</evidence>
<organism evidence="9 10">
    <name type="scientific">Neomicrococcus lactis</name>
    <dbReference type="NCBI Taxonomy" id="732241"/>
    <lineage>
        <taxon>Bacteria</taxon>
        <taxon>Bacillati</taxon>
        <taxon>Actinomycetota</taxon>
        <taxon>Actinomycetes</taxon>
        <taxon>Micrococcales</taxon>
        <taxon>Micrococcaceae</taxon>
        <taxon>Neomicrococcus</taxon>
    </lineage>
</organism>
<dbReference type="RefSeq" id="WP_183644240.1">
    <property type="nucleotide sequence ID" value="NZ_JACHBL010000001.1"/>
</dbReference>
<keyword evidence="4 7" id="KW-1133">Transmembrane helix</keyword>
<name>A0A7W9DC35_9MICC</name>
<evidence type="ECO:0000256" key="3">
    <source>
        <dbReference type="ARBA" id="ARBA00022692"/>
    </source>
</evidence>
<evidence type="ECO:0000256" key="7">
    <source>
        <dbReference type="SAM" id="Phobius"/>
    </source>
</evidence>
<dbReference type="Pfam" id="PF00482">
    <property type="entry name" value="T2SSF"/>
    <property type="match status" value="1"/>
</dbReference>
<dbReference type="AlphaFoldDB" id="A0A7W9DC35"/>
<dbReference type="PANTHER" id="PTHR35007">
    <property type="entry name" value="INTEGRAL MEMBRANE PROTEIN-RELATED"/>
    <property type="match status" value="1"/>
</dbReference>
<proteinExistence type="predicted"/>
<evidence type="ECO:0000259" key="8">
    <source>
        <dbReference type="Pfam" id="PF00482"/>
    </source>
</evidence>
<keyword evidence="2" id="KW-1003">Cell membrane</keyword>
<keyword evidence="10" id="KW-1185">Reference proteome</keyword>
<dbReference type="InterPro" id="IPR042094">
    <property type="entry name" value="T2SS_GspF_sf"/>
</dbReference>
<feature type="region of interest" description="Disordered" evidence="6">
    <location>
        <begin position="29"/>
        <end position="50"/>
    </location>
</feature>
<protein>
    <submittedName>
        <fullName evidence="9">Pilus assembly protein TadC</fullName>
    </submittedName>
</protein>
<evidence type="ECO:0000256" key="6">
    <source>
        <dbReference type="SAM" id="MobiDB-lite"/>
    </source>
</evidence>
<feature type="transmembrane region" description="Helical" evidence="7">
    <location>
        <begin position="160"/>
        <end position="185"/>
    </location>
</feature>
<evidence type="ECO:0000256" key="4">
    <source>
        <dbReference type="ARBA" id="ARBA00022989"/>
    </source>
</evidence>
<evidence type="ECO:0000256" key="1">
    <source>
        <dbReference type="ARBA" id="ARBA00004651"/>
    </source>
</evidence>
<evidence type="ECO:0000256" key="5">
    <source>
        <dbReference type="ARBA" id="ARBA00023136"/>
    </source>
</evidence>
<dbReference type="Gene3D" id="1.20.81.30">
    <property type="entry name" value="Type II secretion system (T2SS), domain F"/>
    <property type="match status" value="1"/>
</dbReference>
<sequence>MFEQLTALLIGLLVAAAVWWWNGAPNASRFSPKSGDPRERESGREESHGPTIDEIPLILDLTAAMLGAGLSLTESLRALAVSVRSCQDLSRVSRSLELGMSWDDAWATAPDDFAPLESALAFSRLAGASSSSLLVDSAQAFRRQAHRHFEKKAAELGVKIIVPLGLCALPAFLLLGVGPLVLSLLPQ</sequence>
<dbReference type="EMBL" id="JACHBL010000001">
    <property type="protein sequence ID" value="MBB5599315.1"/>
    <property type="molecule type" value="Genomic_DNA"/>
</dbReference>
<evidence type="ECO:0000256" key="2">
    <source>
        <dbReference type="ARBA" id="ARBA00022475"/>
    </source>
</evidence>
<reference evidence="9 10" key="1">
    <citation type="submission" date="2020-08" db="EMBL/GenBank/DDBJ databases">
        <title>Sequencing the genomes of 1000 actinobacteria strains.</title>
        <authorList>
            <person name="Klenk H.-P."/>
        </authorList>
    </citation>
    <scope>NUCLEOTIDE SEQUENCE [LARGE SCALE GENOMIC DNA]</scope>
    <source>
        <strain evidence="9 10">DSM 23694</strain>
    </source>
</reference>
<evidence type="ECO:0000313" key="9">
    <source>
        <dbReference type="EMBL" id="MBB5599315.1"/>
    </source>
</evidence>
<keyword evidence="3 7" id="KW-0812">Transmembrane</keyword>
<feature type="domain" description="Type II secretion system protein GspF" evidence="8">
    <location>
        <begin position="59"/>
        <end position="177"/>
    </location>
</feature>
<dbReference type="Proteomes" id="UP000523863">
    <property type="component" value="Unassembled WGS sequence"/>
</dbReference>
<comment type="subcellular location">
    <subcellularLocation>
        <location evidence="1">Cell membrane</location>
        <topology evidence="1">Multi-pass membrane protein</topology>
    </subcellularLocation>
</comment>
<keyword evidence="5 7" id="KW-0472">Membrane</keyword>
<dbReference type="GO" id="GO:0005886">
    <property type="term" value="C:plasma membrane"/>
    <property type="evidence" value="ECO:0007669"/>
    <property type="project" value="UniProtKB-SubCell"/>
</dbReference>
<accession>A0A7W9DC35</accession>
<feature type="compositionally biased region" description="Basic and acidic residues" evidence="6">
    <location>
        <begin position="35"/>
        <end position="48"/>
    </location>
</feature>
<comment type="caution">
    <text evidence="9">The sequence shown here is derived from an EMBL/GenBank/DDBJ whole genome shotgun (WGS) entry which is preliminary data.</text>
</comment>
<dbReference type="InterPro" id="IPR018076">
    <property type="entry name" value="T2SS_GspF_dom"/>
</dbReference>
<dbReference type="PANTHER" id="PTHR35007:SF3">
    <property type="entry name" value="POSSIBLE CONSERVED ALANINE RICH MEMBRANE PROTEIN"/>
    <property type="match status" value="1"/>
</dbReference>